<dbReference type="InterPro" id="IPR041542">
    <property type="entry name" value="GH43_C2"/>
</dbReference>
<evidence type="ECO:0000256" key="1">
    <source>
        <dbReference type="ARBA" id="ARBA00009865"/>
    </source>
</evidence>
<dbReference type="InterPro" id="IPR023296">
    <property type="entry name" value="Glyco_hydro_beta-prop_sf"/>
</dbReference>
<dbReference type="SUPFAM" id="SSF49899">
    <property type="entry name" value="Concanavalin A-like lectins/glucanases"/>
    <property type="match status" value="1"/>
</dbReference>
<dbReference type="PANTHER" id="PTHR42812:SF17">
    <property type="entry name" value="BETA-XYLOSIDASE C-TERMINAL CONCANAVALIN A-LIKE DOMAIN-CONTAINING PROTEIN-RELATED"/>
    <property type="match status" value="1"/>
</dbReference>
<dbReference type="Gene3D" id="2.60.120.200">
    <property type="match status" value="1"/>
</dbReference>
<feature type="signal peptide" evidence="8">
    <location>
        <begin position="1"/>
        <end position="25"/>
    </location>
</feature>
<dbReference type="AlphaFoldDB" id="A0A0N8H4W2"/>
<gene>
    <name evidence="10" type="ORF">AK830_g12088</name>
</gene>
<sequence length="572" mass="62291">MLLSRGLLPCLGYLGLLAHASPAQQQASYTNPVLPGWHSDPSCIQKDGAFFCVTSTFIAFPGLPVYASKDLINWKLVSHVWNRESQLPGISWNTTGQQDGMYAPTIRHHDGQFYVICEYLGITGGIIGVLFKTEDLFDDAAWSDPVIFRPTHIDPDLFWDDDGKVYMATHGITLQEIDLDTGELGEELNVWNGTGGVWPEGPHIYKKDGWYYLMIAEGGTGSDHSITIARARSVTGPYTAYEHNPILTNRGTDEWFQTVGHGDLFQDASGNWWGLCLATRTGPSFDVSPMGREAVLFNATWDNGEWPALQPVRGRMPGSKLPPENRSIEGSGPFASDDDSYSFKQGTPIPSHLVHHRVPREGAFAVTQRGLQVTPSRNNMTGKPLSEAEIELSGQRGLSFIGRRQAHTLFRFRVDVAFDPEEDGQEAGVTVFRTQLDHIDLGIVRLPQSRLAFRLRAEGPRSVPETVVVPVPETWTSQPIQLQVEAANATHYELSASLVGDAEAGAMVIGAVSAEVVSGGQGSFVGSLVGVFATCNGGGSGLDCPRGGGAYFSNWVYEGVAQQISADEFVYA</sequence>
<evidence type="ECO:0000259" key="9">
    <source>
        <dbReference type="Pfam" id="PF17851"/>
    </source>
</evidence>
<accession>A0A0N8H4W2</accession>
<dbReference type="CDD" id="cd18833">
    <property type="entry name" value="GH43_PcXyl-like"/>
    <property type="match status" value="1"/>
</dbReference>
<evidence type="ECO:0000256" key="4">
    <source>
        <dbReference type="PIRSR" id="PIRSR606710-1"/>
    </source>
</evidence>
<dbReference type="STRING" id="78410.A0A0N8H4W2"/>
<feature type="chain" id="PRO_5006026137" description="Beta-xylosidase C-terminal Concanavalin A-like domain-containing protein" evidence="8">
    <location>
        <begin position="26"/>
        <end position="572"/>
    </location>
</feature>
<dbReference type="Pfam" id="PF04616">
    <property type="entry name" value="Glyco_hydro_43"/>
    <property type="match status" value="1"/>
</dbReference>
<evidence type="ECO:0000313" key="11">
    <source>
        <dbReference type="Proteomes" id="UP000050424"/>
    </source>
</evidence>
<feature type="active site" description="Proton donor" evidence="4">
    <location>
        <position position="200"/>
    </location>
</feature>
<dbReference type="SUPFAM" id="SSF75005">
    <property type="entry name" value="Arabinanase/levansucrase/invertase"/>
    <property type="match status" value="1"/>
</dbReference>
<reference evidence="10 11" key="1">
    <citation type="submission" date="2015-09" db="EMBL/GenBank/DDBJ databases">
        <title>Draft genome of a European isolate of the apple canker pathogen Neonectria ditissima.</title>
        <authorList>
            <person name="Gomez-Cortecero A."/>
            <person name="Harrison R.J."/>
            <person name="Armitage A.D."/>
        </authorList>
    </citation>
    <scope>NUCLEOTIDE SEQUENCE [LARGE SCALE GENOMIC DNA]</scope>
    <source>
        <strain evidence="10 11">R09/05</strain>
    </source>
</reference>
<keyword evidence="3 6" id="KW-0326">Glycosidase</keyword>
<dbReference type="InterPro" id="IPR013320">
    <property type="entry name" value="ConA-like_dom_sf"/>
</dbReference>
<dbReference type="OrthoDB" id="2139957at2759"/>
<keyword evidence="11" id="KW-1185">Reference proteome</keyword>
<evidence type="ECO:0000256" key="3">
    <source>
        <dbReference type="ARBA" id="ARBA00023295"/>
    </source>
</evidence>
<dbReference type="EMBL" id="LKCW01000334">
    <property type="protein sequence ID" value="KPM34484.1"/>
    <property type="molecule type" value="Genomic_DNA"/>
</dbReference>
<dbReference type="GO" id="GO:0005975">
    <property type="term" value="P:carbohydrate metabolic process"/>
    <property type="evidence" value="ECO:0007669"/>
    <property type="project" value="InterPro"/>
</dbReference>
<comment type="caution">
    <text evidence="10">The sequence shown here is derived from an EMBL/GenBank/DDBJ whole genome shotgun (WGS) entry which is preliminary data.</text>
</comment>
<evidence type="ECO:0000256" key="6">
    <source>
        <dbReference type="RuleBase" id="RU361187"/>
    </source>
</evidence>
<feature type="active site" description="Proton acceptor" evidence="4">
    <location>
        <position position="40"/>
    </location>
</feature>
<evidence type="ECO:0000256" key="2">
    <source>
        <dbReference type="ARBA" id="ARBA00022801"/>
    </source>
</evidence>
<dbReference type="GO" id="GO:0004553">
    <property type="term" value="F:hydrolase activity, hydrolyzing O-glycosyl compounds"/>
    <property type="evidence" value="ECO:0007669"/>
    <property type="project" value="InterPro"/>
</dbReference>
<keyword evidence="2 6" id="KW-0378">Hydrolase</keyword>
<proteinExistence type="inferred from homology"/>
<dbReference type="Gene3D" id="2.115.10.20">
    <property type="entry name" value="Glycosyl hydrolase domain, family 43"/>
    <property type="match status" value="1"/>
</dbReference>
<protein>
    <recommendedName>
        <fullName evidence="9">Beta-xylosidase C-terminal Concanavalin A-like domain-containing protein</fullName>
    </recommendedName>
</protein>
<evidence type="ECO:0000313" key="10">
    <source>
        <dbReference type="EMBL" id="KPM34484.1"/>
    </source>
</evidence>
<dbReference type="Proteomes" id="UP000050424">
    <property type="component" value="Unassembled WGS sequence"/>
</dbReference>
<name>A0A0N8H4W2_9HYPO</name>
<comment type="similarity">
    <text evidence="1 6">Belongs to the glycosyl hydrolase 43 family.</text>
</comment>
<evidence type="ECO:0000256" key="5">
    <source>
        <dbReference type="PIRSR" id="PIRSR606710-2"/>
    </source>
</evidence>
<organism evidence="10 11">
    <name type="scientific">Neonectria ditissima</name>
    <dbReference type="NCBI Taxonomy" id="78410"/>
    <lineage>
        <taxon>Eukaryota</taxon>
        <taxon>Fungi</taxon>
        <taxon>Dikarya</taxon>
        <taxon>Ascomycota</taxon>
        <taxon>Pezizomycotina</taxon>
        <taxon>Sordariomycetes</taxon>
        <taxon>Hypocreomycetidae</taxon>
        <taxon>Hypocreales</taxon>
        <taxon>Nectriaceae</taxon>
        <taxon>Neonectria</taxon>
    </lineage>
</organism>
<dbReference type="PANTHER" id="PTHR42812">
    <property type="entry name" value="BETA-XYLOSIDASE"/>
    <property type="match status" value="1"/>
</dbReference>
<keyword evidence="8" id="KW-0732">Signal</keyword>
<dbReference type="Pfam" id="PF17851">
    <property type="entry name" value="GH43_C2"/>
    <property type="match status" value="1"/>
</dbReference>
<dbReference type="InterPro" id="IPR051795">
    <property type="entry name" value="Glycosyl_Hydrlase_43"/>
</dbReference>
<feature type="region of interest" description="Disordered" evidence="7">
    <location>
        <begin position="317"/>
        <end position="346"/>
    </location>
</feature>
<dbReference type="InterPro" id="IPR006710">
    <property type="entry name" value="Glyco_hydro_43"/>
</dbReference>
<evidence type="ECO:0000256" key="8">
    <source>
        <dbReference type="SAM" id="SignalP"/>
    </source>
</evidence>
<feature type="domain" description="Beta-xylosidase C-terminal Concanavalin A-like" evidence="9">
    <location>
        <begin position="349"/>
        <end position="540"/>
    </location>
</feature>
<feature type="site" description="Important for catalytic activity, responsible for pKa modulation of the active site Glu and correct orientation of both the proton donor and substrate" evidence="5">
    <location>
        <position position="154"/>
    </location>
</feature>
<evidence type="ECO:0000256" key="7">
    <source>
        <dbReference type="SAM" id="MobiDB-lite"/>
    </source>
</evidence>